<evidence type="ECO:0000313" key="1">
    <source>
        <dbReference type="EMBL" id="MBD2595921.1"/>
    </source>
</evidence>
<comment type="caution">
    <text evidence="1">The sequence shown here is derived from an EMBL/GenBank/DDBJ whole genome shotgun (WGS) entry which is preliminary data.</text>
</comment>
<dbReference type="Proteomes" id="UP000603457">
    <property type="component" value="Unassembled WGS sequence"/>
</dbReference>
<proteinExistence type="predicted"/>
<protein>
    <submittedName>
        <fullName evidence="1">Uncharacterized protein</fullName>
    </submittedName>
</protein>
<reference evidence="1 2" key="1">
    <citation type="journal article" date="2020" name="ISME J.">
        <title>Comparative genomics reveals insights into cyanobacterial evolution and habitat adaptation.</title>
        <authorList>
            <person name="Chen M.Y."/>
            <person name="Teng W.K."/>
            <person name="Zhao L."/>
            <person name="Hu C.X."/>
            <person name="Zhou Y.K."/>
            <person name="Han B.P."/>
            <person name="Song L.R."/>
            <person name="Shu W.S."/>
        </authorList>
    </citation>
    <scope>NUCLEOTIDE SEQUENCE [LARGE SCALE GENOMIC DNA]</scope>
    <source>
        <strain evidence="1 2">FACHB-130</strain>
    </source>
</reference>
<keyword evidence="2" id="KW-1185">Reference proteome</keyword>
<organism evidence="1 2">
    <name type="scientific">Nostoc spongiaeforme FACHB-130</name>
    <dbReference type="NCBI Taxonomy" id="1357510"/>
    <lineage>
        <taxon>Bacteria</taxon>
        <taxon>Bacillati</taxon>
        <taxon>Cyanobacteriota</taxon>
        <taxon>Cyanophyceae</taxon>
        <taxon>Nostocales</taxon>
        <taxon>Nostocaceae</taxon>
        <taxon>Nostoc</taxon>
    </lineage>
</organism>
<sequence>MSLSEAELEEHCKRIITSSRILDKIVVLCEGDIVKVNGRPSPQAYNSMEKMPDANFYHACIPRWWNRQCTPKFFNCGDRQDVLNTFFSILDLHNQNPANSYLSPHQLFAIVDLDIQIASIKNDYTFKDTDSIFYNLYEKANINEGNCINHRIWVTGLVHKEAYFLTPDIQSVLDNYSNTPVYQDSVVNLEQIYLDIVDSLHEDRDLQDNLEKTFNRINYCSNLDFDNITNFKNSWKLNFINSQNNLDKNILSLALLTIAKAKKYWKQIQPPQAWTSSERAFRDVLTLEIGKFYSEQECDAKNHIPFFFKILYSFIDQE</sequence>
<accession>A0ABR8FWW4</accession>
<dbReference type="RefSeq" id="WP_190968693.1">
    <property type="nucleotide sequence ID" value="NZ_JACJTB010000021.1"/>
</dbReference>
<evidence type="ECO:0000313" key="2">
    <source>
        <dbReference type="Proteomes" id="UP000603457"/>
    </source>
</evidence>
<name>A0ABR8FWW4_9NOSO</name>
<dbReference type="EMBL" id="JACJTB010000021">
    <property type="protein sequence ID" value="MBD2595921.1"/>
    <property type="molecule type" value="Genomic_DNA"/>
</dbReference>
<gene>
    <name evidence="1" type="ORF">H6G74_16510</name>
</gene>